<feature type="transmembrane region" description="Helical" evidence="3">
    <location>
        <begin position="118"/>
        <end position="139"/>
    </location>
</feature>
<keyword evidence="3" id="KW-0812">Transmembrane</keyword>
<dbReference type="Pfam" id="PF02397">
    <property type="entry name" value="Bac_transf"/>
    <property type="match status" value="1"/>
</dbReference>
<dbReference type="GO" id="GO:0000271">
    <property type="term" value="P:polysaccharide biosynthetic process"/>
    <property type="evidence" value="ECO:0007669"/>
    <property type="project" value="UniProtKB-KW"/>
</dbReference>
<keyword evidence="6" id="KW-1185">Reference proteome</keyword>
<gene>
    <name evidence="5" type="ORF">D1222_12720</name>
</gene>
<dbReference type="PANTHER" id="PTHR30576">
    <property type="entry name" value="COLANIC BIOSYNTHESIS UDP-GLUCOSE LIPID CARRIER TRANSFERASE"/>
    <property type="match status" value="1"/>
</dbReference>
<protein>
    <submittedName>
        <fullName evidence="5">Sugar transferase</fullName>
    </submittedName>
</protein>
<proteinExistence type="inferred from homology"/>
<evidence type="ECO:0000313" key="5">
    <source>
        <dbReference type="EMBL" id="RIJ29208.1"/>
    </source>
</evidence>
<feature type="transmembrane region" description="Helical" evidence="3">
    <location>
        <begin position="90"/>
        <end position="111"/>
    </location>
</feature>
<accession>A0A399RCP7</accession>
<dbReference type="RefSeq" id="WP_119454622.1">
    <property type="nucleotide sequence ID" value="NZ_QWGA01000007.1"/>
</dbReference>
<feature type="transmembrane region" description="Helical" evidence="3">
    <location>
        <begin position="58"/>
        <end position="78"/>
    </location>
</feature>
<sequence>MNTLSHLAVGTEQQDRFSRRLADALFRIRYQLIGAILFGVVAPVILRGQFERLPDQIASYDNSLFGTLCAVLIGYMVFRKVTVLPGSNAFTSITPAFLSSYGIIIAIFFILRLDYSRAQFLVSFVLTTCWFIALSYYVARFREANLGLVSSQKLKELASIPGVSWVNFASPEAASKQRHLPLVVNLRDPKLGPEWERYLAEEAIAGRVIYNTKQIVESLEGRVRVEHLSENSFGHLAPDSIYAPAKRYIDAVTAAVALVLLSPLFLIVAAWIKLDSPGPVIFRQERMGYRGKTFTMFKLRSMTVRAPDAGDERKLDMTQNDDQRITRSGRFIRKTRIDELPQLWNIFIGEMSWIGPRPETLSLSSWYEEEIPFYRYRHIVRPGITGWAQVKQGHVTSVDDVRRKLEYDFYYVKHFSVWTDVFIGIQTVRVMFTGLGAK</sequence>
<keyword evidence="3" id="KW-1133">Transmembrane helix</keyword>
<dbReference type="GO" id="GO:0016780">
    <property type="term" value="F:phosphotransferase activity, for other substituted phosphate groups"/>
    <property type="evidence" value="ECO:0007669"/>
    <property type="project" value="TreeGrafter"/>
</dbReference>
<dbReference type="PANTHER" id="PTHR30576:SF0">
    <property type="entry name" value="UNDECAPRENYL-PHOSPHATE N-ACETYLGALACTOSAMINYL 1-PHOSPHATE TRANSFERASE-RELATED"/>
    <property type="match status" value="1"/>
</dbReference>
<dbReference type="Proteomes" id="UP000265845">
    <property type="component" value="Unassembled WGS sequence"/>
</dbReference>
<dbReference type="InterPro" id="IPR003362">
    <property type="entry name" value="Bact_transf"/>
</dbReference>
<keyword evidence="2" id="KW-0270">Exopolysaccharide synthesis</keyword>
<evidence type="ECO:0000256" key="3">
    <source>
        <dbReference type="SAM" id="Phobius"/>
    </source>
</evidence>
<evidence type="ECO:0000313" key="6">
    <source>
        <dbReference type="Proteomes" id="UP000265845"/>
    </source>
</evidence>
<keyword evidence="5" id="KW-0808">Transferase</keyword>
<dbReference type="AlphaFoldDB" id="A0A399RCP7"/>
<organism evidence="5 6">
    <name type="scientific">Henriciella algicola</name>
    <dbReference type="NCBI Taxonomy" id="1608422"/>
    <lineage>
        <taxon>Bacteria</taxon>
        <taxon>Pseudomonadati</taxon>
        <taxon>Pseudomonadota</taxon>
        <taxon>Alphaproteobacteria</taxon>
        <taxon>Hyphomonadales</taxon>
        <taxon>Hyphomonadaceae</taxon>
        <taxon>Henriciella</taxon>
    </lineage>
</organism>
<evidence type="ECO:0000256" key="2">
    <source>
        <dbReference type="ARBA" id="ARBA00023169"/>
    </source>
</evidence>
<feature type="transmembrane region" description="Helical" evidence="3">
    <location>
        <begin position="248"/>
        <end position="272"/>
    </location>
</feature>
<evidence type="ECO:0000256" key="1">
    <source>
        <dbReference type="ARBA" id="ARBA00006464"/>
    </source>
</evidence>
<name>A0A399RCP7_9PROT</name>
<feature type="domain" description="Bacterial sugar transferase" evidence="4">
    <location>
        <begin position="246"/>
        <end position="432"/>
    </location>
</feature>
<evidence type="ECO:0000259" key="4">
    <source>
        <dbReference type="Pfam" id="PF02397"/>
    </source>
</evidence>
<dbReference type="OrthoDB" id="9808602at2"/>
<dbReference type="EMBL" id="QWGA01000007">
    <property type="protein sequence ID" value="RIJ29208.1"/>
    <property type="molecule type" value="Genomic_DNA"/>
</dbReference>
<feature type="transmembrane region" description="Helical" evidence="3">
    <location>
        <begin position="28"/>
        <end position="46"/>
    </location>
</feature>
<reference evidence="5 6" key="1">
    <citation type="submission" date="2018-08" db="EMBL/GenBank/DDBJ databases">
        <title>Henriciella mobilis sp. nov., isolated from seawater.</title>
        <authorList>
            <person name="Cheng H."/>
            <person name="Wu Y.-H."/>
            <person name="Xu X.-W."/>
            <person name="Guo L.-L."/>
        </authorList>
    </citation>
    <scope>NUCLEOTIDE SEQUENCE [LARGE SCALE GENOMIC DNA]</scope>
    <source>
        <strain evidence="5 6">CCUG67844</strain>
    </source>
</reference>
<comment type="similarity">
    <text evidence="1">Belongs to the bacterial sugar transferase family.</text>
</comment>
<comment type="caution">
    <text evidence="5">The sequence shown here is derived from an EMBL/GenBank/DDBJ whole genome shotgun (WGS) entry which is preliminary data.</text>
</comment>
<keyword evidence="3" id="KW-0472">Membrane</keyword>